<evidence type="ECO:0000259" key="9">
    <source>
        <dbReference type="PROSITE" id="PS50157"/>
    </source>
</evidence>
<comment type="caution">
    <text evidence="10">The sequence shown here is derived from an EMBL/GenBank/DDBJ whole genome shotgun (WGS) entry which is preliminary data.</text>
</comment>
<evidence type="ECO:0000256" key="5">
    <source>
        <dbReference type="ARBA" id="ARBA00022833"/>
    </source>
</evidence>
<feature type="region of interest" description="Disordered" evidence="8">
    <location>
        <begin position="399"/>
        <end position="432"/>
    </location>
</feature>
<evidence type="ECO:0000256" key="4">
    <source>
        <dbReference type="ARBA" id="ARBA00022771"/>
    </source>
</evidence>
<evidence type="ECO:0000256" key="1">
    <source>
        <dbReference type="ARBA" id="ARBA00004123"/>
    </source>
</evidence>
<keyword evidence="3" id="KW-0677">Repeat</keyword>
<dbReference type="GO" id="GO:0008270">
    <property type="term" value="F:zinc ion binding"/>
    <property type="evidence" value="ECO:0007669"/>
    <property type="project" value="UniProtKB-KW"/>
</dbReference>
<dbReference type="GO" id="GO:0005634">
    <property type="term" value="C:nucleus"/>
    <property type="evidence" value="ECO:0007669"/>
    <property type="project" value="UniProtKB-SubCell"/>
</dbReference>
<dbReference type="InterPro" id="IPR051059">
    <property type="entry name" value="VerF-like"/>
</dbReference>
<keyword evidence="4 7" id="KW-0863">Zinc-finger</keyword>
<dbReference type="InterPro" id="IPR013087">
    <property type="entry name" value="Znf_C2H2_type"/>
</dbReference>
<feature type="domain" description="C2H2-type" evidence="9">
    <location>
        <begin position="45"/>
        <end position="74"/>
    </location>
</feature>
<gene>
    <name evidence="10" type="ORF">AO440_003352</name>
</gene>
<feature type="compositionally biased region" description="Low complexity" evidence="8">
    <location>
        <begin position="144"/>
        <end position="158"/>
    </location>
</feature>
<keyword evidence="6" id="KW-0539">Nucleus</keyword>
<feature type="compositionally biased region" description="Polar residues" evidence="8">
    <location>
        <begin position="416"/>
        <end position="432"/>
    </location>
</feature>
<dbReference type="PANTHER" id="PTHR40626">
    <property type="entry name" value="MIP31509P"/>
    <property type="match status" value="1"/>
</dbReference>
<evidence type="ECO:0000256" key="7">
    <source>
        <dbReference type="PROSITE-ProRule" id="PRU00042"/>
    </source>
</evidence>
<dbReference type="AlphaFoldDB" id="A0A0W0DCQ2"/>
<feature type="compositionally biased region" description="Basic and acidic residues" evidence="8">
    <location>
        <begin position="99"/>
        <end position="108"/>
    </location>
</feature>
<dbReference type="EMBL" id="LLZZ01000172">
    <property type="protein sequence ID" value="KTA96457.1"/>
    <property type="molecule type" value="Genomic_DNA"/>
</dbReference>
<feature type="compositionally biased region" description="Polar residues" evidence="8">
    <location>
        <begin position="333"/>
        <end position="342"/>
    </location>
</feature>
<dbReference type="CDD" id="cd12148">
    <property type="entry name" value="fungal_TF_MHR"/>
    <property type="match status" value="1"/>
</dbReference>
<feature type="region of interest" description="Disordered" evidence="8">
    <location>
        <begin position="99"/>
        <end position="207"/>
    </location>
</feature>
<protein>
    <submittedName>
        <fullName evidence="10">Zinc finger protein</fullName>
    </submittedName>
</protein>
<name>A0A0W0DCQ2_CANGB</name>
<evidence type="ECO:0000256" key="3">
    <source>
        <dbReference type="ARBA" id="ARBA00022737"/>
    </source>
</evidence>
<feature type="region of interest" description="Disordered" evidence="8">
    <location>
        <begin position="325"/>
        <end position="344"/>
    </location>
</feature>
<keyword evidence="5" id="KW-0862">Zinc</keyword>
<dbReference type="InterPro" id="IPR036236">
    <property type="entry name" value="Znf_C2H2_sf"/>
</dbReference>
<feature type="compositionally biased region" description="Polar residues" evidence="8">
    <location>
        <begin position="133"/>
        <end position="143"/>
    </location>
</feature>
<organism evidence="10 11">
    <name type="scientific">Candida glabrata</name>
    <name type="common">Yeast</name>
    <name type="synonym">Torulopsis glabrata</name>
    <dbReference type="NCBI Taxonomy" id="5478"/>
    <lineage>
        <taxon>Eukaryota</taxon>
        <taxon>Fungi</taxon>
        <taxon>Dikarya</taxon>
        <taxon>Ascomycota</taxon>
        <taxon>Saccharomycotina</taxon>
        <taxon>Saccharomycetes</taxon>
        <taxon>Saccharomycetales</taxon>
        <taxon>Saccharomycetaceae</taxon>
        <taxon>Nakaseomyces</taxon>
    </lineage>
</organism>
<dbReference type="GO" id="GO:0000785">
    <property type="term" value="C:chromatin"/>
    <property type="evidence" value="ECO:0007669"/>
    <property type="project" value="TreeGrafter"/>
</dbReference>
<keyword evidence="2" id="KW-0479">Metal-binding</keyword>
<evidence type="ECO:0000313" key="11">
    <source>
        <dbReference type="Proteomes" id="UP000054886"/>
    </source>
</evidence>
<proteinExistence type="predicted"/>
<dbReference type="VEuPathDB" id="FungiDB:B1J91_K02343g"/>
<comment type="subcellular location">
    <subcellularLocation>
        <location evidence="1">Nucleus</location>
    </subcellularLocation>
</comment>
<feature type="region of interest" description="Disordered" evidence="8">
    <location>
        <begin position="1"/>
        <end position="22"/>
    </location>
</feature>
<dbReference type="PANTHER" id="PTHR40626:SF11">
    <property type="entry name" value="ZINC FINGER PROTEIN YPR022C"/>
    <property type="match status" value="1"/>
</dbReference>
<reference evidence="10 11" key="1">
    <citation type="submission" date="2015-10" db="EMBL/GenBank/DDBJ databases">
        <title>Draft genomes sequences of Candida glabrata isolates 1A, 1B, 2A, 2B, 3A and 3B.</title>
        <authorList>
            <person name="Haavelsrud O.E."/>
            <person name="Gaustad P."/>
        </authorList>
    </citation>
    <scope>NUCLEOTIDE SEQUENCE [LARGE SCALE GENOMIC DNA]</scope>
    <source>
        <strain evidence="10">910700640</strain>
    </source>
</reference>
<dbReference type="GO" id="GO:0006351">
    <property type="term" value="P:DNA-templated transcription"/>
    <property type="evidence" value="ECO:0007669"/>
    <property type="project" value="InterPro"/>
</dbReference>
<sequence>MVENHSYNVTPESVSLPSSGGEVHVVRKRSKTVSMVVGEDGQYRYKCPHPTCDKSFSRQEHLSRHKLNHWPKEIFKCHYVSPLSGQPCGKTFVRRDLLNRHEKRHENKSYTGRKSRSISREITPGITSPVAESPSNPSFQHSETSAYATSSRSNSNSSFTVGKFSVTPQEESGNKRKRQRTKSSQKLNETTDSIGPIDPKLLDPSEADRSIYTTPAEKEEDKPKTIPVYNNDVLINANNNIEDPNDDTIMTFISKKNARKQQKLVKIAPKPHNSRARPANTVIDPAIHQFSYPERKSVDHKFNNESIPAPYNAELLNYGNTIVQEKSQKKRSQSGPDGSNVSRDVFDWNSVMADRDDAHQSISNSNSSTNLNKVYDLFSIDFLSDDPLQNFMQELSVGHKQGGSMTSAQASTQSTNPVNSPTQDSNCSSNGLRKSEDIHLQAMPKFDDSQKSHIKDNLSTQKININNFIKKDKEQRILERDSDSKRHHHKKRKNMKLSMRQIPSFFFTDQATKFDISKDKCLELFNLVPELRYIPAIELKKSLKSFWYNFHPQYGLLHKPSFNVNDAPAILILSMIMTGASFLGSNAREMVSDPICGPLRWIIFSHPDFQPPSQTYIIQSLLLLEGYEKASTNRYLHERSFLHHGTTIQLLRRTPSLGGHPSIVKREGNTTAAKILDDEQGQRDALEEIYRQWIDFEMLKRIAFYAFYMDTTHAVVFGYWNLFIHCNQIQLNLPCSDEIWESYDLSYETLLNNGFGGEARVENYQFLPTLKSLMNEVTETLRIQKLKAPTSSTPEAVKAAIDSVDKVSGRKWNIRSIFGKKLLLAGIISIMFQCQEAVLPTTFRVGDGTDQVFSWTEIVSFAANYWLIKVQGDCTAAKSCMVSCGNDSDILTNSDVTVDEDVIKLDLLGEEADTICKIPVYHVIQIVLRIFHNDYYIYAGAPWRMNVRLDKDEYSVVSNRVRKFASDPYNGGVAIVHGFQFLFQMFLKVDSSENDGKERTITFKDYDINSDYIITRPNTVALISVLIWCYNNVLFGPESQIWDNSKEEDVEASEENTRKNNEAKELYTPKESFEQYLIRMYHSLYIDTNTDVITYQNEIWAKATILGTIPNTNNMCGMMLYMRDTYRRSFWDLGREFGNLFDNCLERSMGKSSPTCFNMYDV</sequence>
<feature type="compositionally biased region" description="Polar residues" evidence="8">
    <location>
        <begin position="1"/>
        <end position="18"/>
    </location>
</feature>
<dbReference type="VEuPathDB" id="FungiDB:CAGL0K02343g"/>
<dbReference type="PROSITE" id="PS00028">
    <property type="entry name" value="ZINC_FINGER_C2H2_1"/>
    <property type="match status" value="1"/>
</dbReference>
<dbReference type="Pfam" id="PF00096">
    <property type="entry name" value="zf-C2H2"/>
    <property type="match status" value="1"/>
</dbReference>
<evidence type="ECO:0000313" key="10">
    <source>
        <dbReference type="EMBL" id="KTA96457.1"/>
    </source>
</evidence>
<dbReference type="GO" id="GO:0000981">
    <property type="term" value="F:DNA-binding transcription factor activity, RNA polymerase II-specific"/>
    <property type="evidence" value="ECO:0007669"/>
    <property type="project" value="InterPro"/>
</dbReference>
<dbReference type="InterPro" id="IPR007219">
    <property type="entry name" value="XnlR_reg_dom"/>
</dbReference>
<dbReference type="VEuPathDB" id="FungiDB:GVI51_K02189"/>
<feature type="domain" description="C2H2-type" evidence="9">
    <location>
        <begin position="75"/>
        <end position="110"/>
    </location>
</feature>
<evidence type="ECO:0000256" key="2">
    <source>
        <dbReference type="ARBA" id="ARBA00022723"/>
    </source>
</evidence>
<dbReference type="Proteomes" id="UP000054886">
    <property type="component" value="Unassembled WGS sequence"/>
</dbReference>
<evidence type="ECO:0000256" key="6">
    <source>
        <dbReference type="ARBA" id="ARBA00023242"/>
    </source>
</evidence>
<dbReference type="Pfam" id="PF04082">
    <property type="entry name" value="Fungal_trans"/>
    <property type="match status" value="1"/>
</dbReference>
<dbReference type="SUPFAM" id="SSF57667">
    <property type="entry name" value="beta-beta-alpha zinc fingers"/>
    <property type="match status" value="1"/>
</dbReference>
<dbReference type="VEuPathDB" id="FungiDB:GWK60_K02189"/>
<evidence type="ECO:0000256" key="8">
    <source>
        <dbReference type="SAM" id="MobiDB-lite"/>
    </source>
</evidence>
<dbReference type="SMART" id="SM00355">
    <property type="entry name" value="ZnF_C2H2"/>
    <property type="match status" value="2"/>
</dbReference>
<dbReference type="GO" id="GO:0000978">
    <property type="term" value="F:RNA polymerase II cis-regulatory region sequence-specific DNA binding"/>
    <property type="evidence" value="ECO:0007669"/>
    <property type="project" value="InterPro"/>
</dbReference>
<accession>A0A0W0DCQ2</accession>
<feature type="compositionally biased region" description="Low complexity" evidence="8">
    <location>
        <begin position="406"/>
        <end position="415"/>
    </location>
</feature>
<dbReference type="PROSITE" id="PS50157">
    <property type="entry name" value="ZINC_FINGER_C2H2_2"/>
    <property type="match status" value="2"/>
</dbReference>
<dbReference type="Gene3D" id="3.30.160.60">
    <property type="entry name" value="Classic Zinc Finger"/>
    <property type="match status" value="1"/>
</dbReference>